<dbReference type="GO" id="GO:0016776">
    <property type="term" value="F:phosphotransferase activity, phosphate group as acceptor"/>
    <property type="evidence" value="ECO:0007669"/>
    <property type="project" value="TreeGrafter"/>
</dbReference>
<dbReference type="PANTHER" id="PTHR30443:SF0">
    <property type="entry name" value="PHOSPHOETHANOLAMINE TRANSFERASE EPTA"/>
    <property type="match status" value="1"/>
</dbReference>
<feature type="transmembrane region" description="Helical" evidence="8">
    <location>
        <begin position="64"/>
        <end position="88"/>
    </location>
</feature>
<comment type="subcellular location">
    <subcellularLocation>
        <location evidence="1">Cell inner membrane</location>
        <topology evidence="1">Multi-pass membrane protein</topology>
    </subcellularLocation>
</comment>
<evidence type="ECO:0000256" key="2">
    <source>
        <dbReference type="ARBA" id="ARBA00022475"/>
    </source>
</evidence>
<dbReference type="Pfam" id="PF08019">
    <property type="entry name" value="EptA_B_N"/>
    <property type="match status" value="1"/>
</dbReference>
<evidence type="ECO:0000256" key="5">
    <source>
        <dbReference type="ARBA" id="ARBA00022692"/>
    </source>
</evidence>
<keyword evidence="4 11" id="KW-0808">Transferase</keyword>
<reference evidence="12" key="1">
    <citation type="submission" date="2018-05" db="EMBL/GenBank/DDBJ databases">
        <title>Ignatzschineria dubaiensis sp. nov., isolated from necrotic foot tissues of dromedaries (Camelus dromedarius) and associated maggots in Dubai, United Arab Emirates.</title>
        <authorList>
            <person name="Tsang C.C."/>
            <person name="Tang J.Y.M."/>
            <person name="Fong J.Y.H."/>
            <person name="Kinne J."/>
            <person name="Lee H.H."/>
            <person name="Joseph M."/>
            <person name="Jose S."/>
            <person name="Schuster R.K."/>
            <person name="Tang Y."/>
            <person name="Sivakumar S."/>
            <person name="Chen J.H.K."/>
            <person name="Teng J.L.L."/>
            <person name="Lau S.K.P."/>
            <person name="Wernery U."/>
            <person name="Woo P.C.Y."/>
        </authorList>
    </citation>
    <scope>NUCLEOTIDE SEQUENCE [LARGE SCALE GENOMIC DNA]</scope>
    <source>
        <strain evidence="12">UAE-HKU57</strain>
    </source>
</reference>
<feature type="transmembrane region" description="Helical" evidence="8">
    <location>
        <begin position="175"/>
        <end position="194"/>
    </location>
</feature>
<dbReference type="AlphaFoldDB" id="A0A2U2AL86"/>
<dbReference type="CDD" id="cd16017">
    <property type="entry name" value="LptA"/>
    <property type="match status" value="1"/>
</dbReference>
<organism evidence="11 12">
    <name type="scientific">Ignatzschineria cameli</name>
    <dbReference type="NCBI Taxonomy" id="2182793"/>
    <lineage>
        <taxon>Bacteria</taxon>
        <taxon>Pseudomonadati</taxon>
        <taxon>Pseudomonadota</taxon>
        <taxon>Gammaproteobacteria</taxon>
        <taxon>Cardiobacteriales</taxon>
        <taxon>Ignatzschineriaceae</taxon>
        <taxon>Ignatzschineria</taxon>
    </lineage>
</organism>
<dbReference type="GO" id="GO:0005886">
    <property type="term" value="C:plasma membrane"/>
    <property type="evidence" value="ECO:0007669"/>
    <property type="project" value="UniProtKB-SubCell"/>
</dbReference>
<dbReference type="Pfam" id="PF00884">
    <property type="entry name" value="Sulfatase"/>
    <property type="match status" value="1"/>
</dbReference>
<dbReference type="InterPro" id="IPR058130">
    <property type="entry name" value="PEA_transf_C"/>
</dbReference>
<name>A0A2U2AL86_9GAMM</name>
<dbReference type="RefSeq" id="WP_109217930.1">
    <property type="nucleotide sequence ID" value="NZ_QEWW01000006.1"/>
</dbReference>
<evidence type="ECO:0000259" key="9">
    <source>
        <dbReference type="Pfam" id="PF00884"/>
    </source>
</evidence>
<gene>
    <name evidence="11" type="ORF">DC077_08190</name>
</gene>
<dbReference type="EMBL" id="QEWW01000006">
    <property type="protein sequence ID" value="PWD83982.1"/>
    <property type="molecule type" value="Genomic_DNA"/>
</dbReference>
<evidence type="ECO:0000313" key="12">
    <source>
        <dbReference type="Proteomes" id="UP000245059"/>
    </source>
</evidence>
<keyword evidence="6 8" id="KW-1133">Transmembrane helix</keyword>
<sequence length="567" mass="64621">MIIRDVTSALRGTDGGQVPVQEAHLPKQGVPLFVGILFAALISVLTQNIVFWRGVSESLILDSAWSGFFLFSLFLTLWCLTTILYSLLLWGRLRLPLLFLIFLFSTLFNYYSYYYQIYMDRDMLINIIETNSGEVVNLISLKLFIWLLVGAGLPFLVVWKLPIRRTKVGSSLLQRILLIGLALLLLLGSAALFYKDYASYFRNNRPLLKLTMPFSYISSGLSYTRKVYADNLPFQKIGEDASLARHPDSEQGKRLFILVVGETARSKNFSLNGYQKETNPLLSQEPNLVSFKDVSACGTATAISVPCMFSRLTRENFDKVRASKEENLLDILQRAGYQLLWRENDNGCKGVCDRIPTQYVEEYLDLPKSVTGFYYDQYLLTGLEDYIAAQSDHDENLVIVLHMNGSHGPTYYQRYPEQFRQFTPSCDTNKIETCDQVALENVYDNTILYTDYVLAETIALLKRFSGEYETAMLYLSDHGESLGENRFYLHGAPYAIAPMEQKQVPMIFWADSNFYQKQQLSQACLQQMAEEAALSQDNLFHSLLGLLSVETAVYDESMNLFKGCQIL</sequence>
<feature type="domain" description="Sulfatase N-terminal" evidence="9">
    <location>
        <begin position="255"/>
        <end position="548"/>
    </location>
</feature>
<evidence type="ECO:0000256" key="6">
    <source>
        <dbReference type="ARBA" id="ARBA00022989"/>
    </source>
</evidence>
<dbReference type="InterPro" id="IPR000917">
    <property type="entry name" value="Sulfatase_N"/>
</dbReference>
<protein>
    <submittedName>
        <fullName evidence="11">Phosphoethanolamine transferase EptA</fullName>
    </submittedName>
</protein>
<evidence type="ECO:0000259" key="10">
    <source>
        <dbReference type="Pfam" id="PF08019"/>
    </source>
</evidence>
<evidence type="ECO:0000256" key="8">
    <source>
        <dbReference type="SAM" id="Phobius"/>
    </source>
</evidence>
<dbReference type="PANTHER" id="PTHR30443">
    <property type="entry name" value="INNER MEMBRANE PROTEIN"/>
    <property type="match status" value="1"/>
</dbReference>
<dbReference type="InterPro" id="IPR017850">
    <property type="entry name" value="Alkaline_phosphatase_core_sf"/>
</dbReference>
<evidence type="ECO:0000256" key="7">
    <source>
        <dbReference type="ARBA" id="ARBA00023136"/>
    </source>
</evidence>
<dbReference type="InterPro" id="IPR012549">
    <property type="entry name" value="EptA-like_N"/>
</dbReference>
<dbReference type="GO" id="GO:0009244">
    <property type="term" value="P:lipopolysaccharide core region biosynthetic process"/>
    <property type="evidence" value="ECO:0007669"/>
    <property type="project" value="TreeGrafter"/>
</dbReference>
<keyword evidence="7 8" id="KW-0472">Membrane</keyword>
<dbReference type="Gene3D" id="3.40.720.10">
    <property type="entry name" value="Alkaline Phosphatase, subunit A"/>
    <property type="match status" value="1"/>
</dbReference>
<evidence type="ECO:0000256" key="3">
    <source>
        <dbReference type="ARBA" id="ARBA00022519"/>
    </source>
</evidence>
<dbReference type="SUPFAM" id="SSF53649">
    <property type="entry name" value="Alkaline phosphatase-like"/>
    <property type="match status" value="1"/>
</dbReference>
<feature type="transmembrane region" description="Helical" evidence="8">
    <location>
        <begin position="30"/>
        <end position="52"/>
    </location>
</feature>
<feature type="transmembrane region" description="Helical" evidence="8">
    <location>
        <begin position="143"/>
        <end position="163"/>
    </location>
</feature>
<dbReference type="Proteomes" id="UP000245059">
    <property type="component" value="Unassembled WGS sequence"/>
</dbReference>
<feature type="domain" description="Phosphoethanolamine transferase N-terminal" evidence="10">
    <location>
        <begin position="77"/>
        <end position="226"/>
    </location>
</feature>
<comment type="caution">
    <text evidence="11">The sequence shown here is derived from an EMBL/GenBank/DDBJ whole genome shotgun (WGS) entry which is preliminary data.</text>
</comment>
<keyword evidence="3" id="KW-0997">Cell inner membrane</keyword>
<evidence type="ECO:0000313" key="11">
    <source>
        <dbReference type="EMBL" id="PWD83982.1"/>
    </source>
</evidence>
<dbReference type="NCBIfam" id="NF028537">
    <property type="entry name" value="P_eth_NH2_trans"/>
    <property type="match status" value="1"/>
</dbReference>
<proteinExistence type="predicted"/>
<keyword evidence="5 8" id="KW-0812">Transmembrane</keyword>
<evidence type="ECO:0000256" key="4">
    <source>
        <dbReference type="ARBA" id="ARBA00022679"/>
    </source>
</evidence>
<feature type="transmembrane region" description="Helical" evidence="8">
    <location>
        <begin position="95"/>
        <end position="114"/>
    </location>
</feature>
<keyword evidence="2" id="KW-1003">Cell membrane</keyword>
<accession>A0A2U2AL86</accession>
<evidence type="ECO:0000256" key="1">
    <source>
        <dbReference type="ARBA" id="ARBA00004429"/>
    </source>
</evidence>
<dbReference type="InterPro" id="IPR040423">
    <property type="entry name" value="PEA_transferase"/>
</dbReference>